<dbReference type="Proteomes" id="UP000270261">
    <property type="component" value="Unassembled WGS sequence"/>
</dbReference>
<feature type="region of interest" description="Disordered" evidence="1">
    <location>
        <begin position="1"/>
        <end position="33"/>
    </location>
</feature>
<feature type="domain" description="Aminotransferase class I/classII large" evidence="2">
    <location>
        <begin position="267"/>
        <end position="454"/>
    </location>
</feature>
<sequence length="467" mass="49636">MNQGISSSTAQAQMNPAPSHLSHGGPDALGIPPHDFSTNANACGPCPPVLQALQQASVHTYPDPACTAVRQRLGRWHGVDAARIVIGASASELIFRLTAALGMIGQGRQAGAGVPSAHDPLPVRAGLPLAGASPLPPPVVWVPRHAYGDYARAAHAHGLPVRVWDTVRDTPQEAADSSRSGASCPLQLLWATEPSSPLGHTPEGLADAVHTRSSHARQTATVLQGVPGDSPPLWVLDRAYAPLRLSGTDPFTPAALDVVWQLFSPNKALGMTGVRGAWLVAPAACLNDSGSLQAELFGRLQALAPSWPLGAHGEAMLMAWPEPAVQQWLALSLDTLRDWKARLEEGLRRRGWTVLPSVSTFCCARPPRSALEAALSMMRPSDMPTPAADRFTPANQVPDTRGSSTPFGHAMRDAHTPGERTQLALLAMLRQQGIKLRDATSFGLPGWFRLGVRPPESQQALWRALEG</sequence>
<dbReference type="InterPro" id="IPR004839">
    <property type="entry name" value="Aminotransferase_I/II_large"/>
</dbReference>
<evidence type="ECO:0000256" key="1">
    <source>
        <dbReference type="SAM" id="MobiDB-lite"/>
    </source>
</evidence>
<dbReference type="InterPro" id="IPR015422">
    <property type="entry name" value="PyrdxlP-dep_Trfase_small"/>
</dbReference>
<keyword evidence="3" id="KW-0032">Aminotransferase</keyword>
<proteinExistence type="predicted"/>
<dbReference type="SUPFAM" id="SSF53383">
    <property type="entry name" value="PLP-dependent transferases"/>
    <property type="match status" value="1"/>
</dbReference>
<name>A0A426FS99_9BURK</name>
<evidence type="ECO:0000259" key="2">
    <source>
        <dbReference type="Pfam" id="PF00155"/>
    </source>
</evidence>
<dbReference type="AlphaFoldDB" id="A0A426FS99"/>
<keyword evidence="3" id="KW-0808">Transferase</keyword>
<reference evidence="3 4" key="1">
    <citation type="submission" date="2018-11" db="EMBL/GenBank/DDBJ databases">
        <title>Genome sequencing of Lautropia sp. KCOM 2505 (= ChDC F240).</title>
        <authorList>
            <person name="Kook J.-K."/>
            <person name="Park S.-N."/>
            <person name="Lim Y.K."/>
        </authorList>
    </citation>
    <scope>NUCLEOTIDE SEQUENCE [LARGE SCALE GENOMIC DNA]</scope>
    <source>
        <strain evidence="3 4">KCOM 2505</strain>
    </source>
</reference>
<dbReference type="InterPro" id="IPR015424">
    <property type="entry name" value="PyrdxlP-dep_Trfase"/>
</dbReference>
<dbReference type="Pfam" id="PF00155">
    <property type="entry name" value="Aminotran_1_2"/>
    <property type="match status" value="1"/>
</dbReference>
<dbReference type="Gene3D" id="3.40.640.10">
    <property type="entry name" value="Type I PLP-dependent aspartate aminotransferase-like (Major domain)"/>
    <property type="match status" value="1"/>
</dbReference>
<dbReference type="EMBL" id="RRUE01000001">
    <property type="protein sequence ID" value="RRN45576.1"/>
    <property type="molecule type" value="Genomic_DNA"/>
</dbReference>
<protein>
    <submittedName>
        <fullName evidence="3">Aminotransferase class I/II-fold pyridoxal phosphate-dependent enzyme</fullName>
    </submittedName>
</protein>
<dbReference type="Gene3D" id="3.90.1150.10">
    <property type="entry name" value="Aspartate Aminotransferase, domain 1"/>
    <property type="match status" value="1"/>
</dbReference>
<organism evidence="3 4">
    <name type="scientific">Lautropia dentalis</name>
    <dbReference type="NCBI Taxonomy" id="2490857"/>
    <lineage>
        <taxon>Bacteria</taxon>
        <taxon>Pseudomonadati</taxon>
        <taxon>Pseudomonadota</taxon>
        <taxon>Betaproteobacteria</taxon>
        <taxon>Burkholderiales</taxon>
        <taxon>Burkholderiaceae</taxon>
        <taxon>Lautropia</taxon>
    </lineage>
</organism>
<accession>A0A426FS99</accession>
<keyword evidence="4" id="KW-1185">Reference proteome</keyword>
<dbReference type="InterPro" id="IPR015421">
    <property type="entry name" value="PyrdxlP-dep_Trfase_major"/>
</dbReference>
<gene>
    <name evidence="3" type="ORF">EHV23_05220</name>
</gene>
<evidence type="ECO:0000313" key="4">
    <source>
        <dbReference type="Proteomes" id="UP000270261"/>
    </source>
</evidence>
<dbReference type="GO" id="GO:0008483">
    <property type="term" value="F:transaminase activity"/>
    <property type="evidence" value="ECO:0007669"/>
    <property type="project" value="UniProtKB-KW"/>
</dbReference>
<evidence type="ECO:0000313" key="3">
    <source>
        <dbReference type="EMBL" id="RRN45576.1"/>
    </source>
</evidence>
<dbReference type="GO" id="GO:0030170">
    <property type="term" value="F:pyridoxal phosphate binding"/>
    <property type="evidence" value="ECO:0007669"/>
    <property type="project" value="InterPro"/>
</dbReference>
<comment type="caution">
    <text evidence="3">The sequence shown here is derived from an EMBL/GenBank/DDBJ whole genome shotgun (WGS) entry which is preliminary data.</text>
</comment>
<feature type="compositionally biased region" description="Polar residues" evidence="1">
    <location>
        <begin position="1"/>
        <end position="16"/>
    </location>
</feature>